<sequence length="635" mass="70624">MFAHASNFQIEKSIFTTGPVNVTYQETHRGANHDQIVSKLSIADVLKCPSPSQYFIGREDILEKFSRAFSAQTVTLYGKNLDVLHDFARHWLEYPGSILVDASSAQTLNATLGKEIKEQALETELFLVLENADASVVEDYFHNLPDAPILVTSTQPAISSLASSTACAFKLPGYVDQQVISKLLSSIKEALEPKQRIVTLVANGGTGKTQAVLQFVSKNIFRFPHIWFFDASSNDTLAANFKELGNAAGVGENVKSVQAFLARMNQNWLCIFDNADDQQVFLKDYIPSCKHGNVIVTSRLTETSQMASPGWHIHLSNLNGESAVELLLKHANEESSDKNVNVASEVVTALGFHALAVSTAGAYIGATPTCTLQNYMAHFNKKRSRILNYRMRSLDSYERTMFSTFQLSFDQLSHPTQYLMQICSYLHPTAIPLEIFTRATAFSGSDTSSLDLDPPTDSINSMKEFLSLFEDEESWEDSVVELCRLSLASYDAVRACLIFHPVLHACACETVLPGENMFRVAMLLLGRAIPLGETNEDFQFRQKLVVHALRIQAAKFPTSHVQVALATVFRDSGFWTKTEKLEEEVLLLHKEVVGDRHPDTLRSMYNLGNTYRAGGKLEAAEKLQQEGLLLLELRS</sequence>
<dbReference type="OrthoDB" id="1658288at2759"/>
<proteinExistence type="predicted"/>
<keyword evidence="2" id="KW-1185">Reference proteome</keyword>
<evidence type="ECO:0000313" key="2">
    <source>
        <dbReference type="Proteomes" id="UP000799118"/>
    </source>
</evidence>
<dbReference type="Proteomes" id="UP000799118">
    <property type="component" value="Unassembled WGS sequence"/>
</dbReference>
<dbReference type="EMBL" id="ML769465">
    <property type="protein sequence ID" value="KAE9399736.1"/>
    <property type="molecule type" value="Genomic_DNA"/>
</dbReference>
<dbReference type="PANTHER" id="PTHR35205">
    <property type="entry name" value="NB-ARC AND TPR DOMAIN PROTEIN"/>
    <property type="match status" value="1"/>
</dbReference>
<evidence type="ECO:0000313" key="1">
    <source>
        <dbReference type="EMBL" id="KAE9399736.1"/>
    </source>
</evidence>
<dbReference type="AlphaFoldDB" id="A0A6A4HNR2"/>
<name>A0A6A4HNR2_9AGAR</name>
<dbReference type="PANTHER" id="PTHR35205:SF1">
    <property type="entry name" value="ZU5 DOMAIN-CONTAINING PROTEIN"/>
    <property type="match status" value="1"/>
</dbReference>
<accession>A0A6A4HNR2</accession>
<dbReference type="InterPro" id="IPR027417">
    <property type="entry name" value="P-loop_NTPase"/>
</dbReference>
<reference evidence="1" key="1">
    <citation type="journal article" date="2019" name="Environ. Microbiol.">
        <title>Fungal ecological strategies reflected in gene transcription - a case study of two litter decomposers.</title>
        <authorList>
            <person name="Barbi F."/>
            <person name="Kohler A."/>
            <person name="Barry K."/>
            <person name="Baskaran P."/>
            <person name="Daum C."/>
            <person name="Fauchery L."/>
            <person name="Ihrmark K."/>
            <person name="Kuo A."/>
            <person name="LaButti K."/>
            <person name="Lipzen A."/>
            <person name="Morin E."/>
            <person name="Grigoriev I.V."/>
            <person name="Henrissat B."/>
            <person name="Lindahl B."/>
            <person name="Martin F."/>
        </authorList>
    </citation>
    <scope>NUCLEOTIDE SEQUENCE</scope>
    <source>
        <strain evidence="1">JB14</strain>
    </source>
</reference>
<protein>
    <submittedName>
        <fullName evidence="1">Uncharacterized protein</fullName>
    </submittedName>
</protein>
<dbReference type="InterPro" id="IPR011990">
    <property type="entry name" value="TPR-like_helical_dom_sf"/>
</dbReference>
<organism evidence="1 2">
    <name type="scientific">Gymnopus androsaceus JB14</name>
    <dbReference type="NCBI Taxonomy" id="1447944"/>
    <lineage>
        <taxon>Eukaryota</taxon>
        <taxon>Fungi</taxon>
        <taxon>Dikarya</taxon>
        <taxon>Basidiomycota</taxon>
        <taxon>Agaricomycotina</taxon>
        <taxon>Agaricomycetes</taxon>
        <taxon>Agaricomycetidae</taxon>
        <taxon>Agaricales</taxon>
        <taxon>Marasmiineae</taxon>
        <taxon>Omphalotaceae</taxon>
        <taxon>Gymnopus</taxon>
    </lineage>
</organism>
<dbReference type="Pfam" id="PF13424">
    <property type="entry name" value="TPR_12"/>
    <property type="match status" value="1"/>
</dbReference>
<dbReference type="Gene3D" id="1.25.40.10">
    <property type="entry name" value="Tetratricopeptide repeat domain"/>
    <property type="match status" value="1"/>
</dbReference>
<dbReference type="SUPFAM" id="SSF52540">
    <property type="entry name" value="P-loop containing nucleoside triphosphate hydrolases"/>
    <property type="match status" value="1"/>
</dbReference>
<gene>
    <name evidence="1" type="ORF">BT96DRAFT_680775</name>
</gene>
<dbReference type="Gene3D" id="3.40.50.300">
    <property type="entry name" value="P-loop containing nucleotide triphosphate hydrolases"/>
    <property type="match status" value="1"/>
</dbReference>